<dbReference type="EMBL" id="JAGIYY010000004">
    <property type="protein sequence ID" value="MBP0439594.1"/>
    <property type="molecule type" value="Genomic_DNA"/>
</dbReference>
<dbReference type="NCBIfam" id="TIGR01537">
    <property type="entry name" value="portal_HK97"/>
    <property type="match status" value="1"/>
</dbReference>
<dbReference type="InterPro" id="IPR006427">
    <property type="entry name" value="Portal_HK97"/>
</dbReference>
<accession>A0A8J7UHV2</accession>
<organism evidence="1 2">
    <name type="scientific">Tianweitania sediminis</name>
    <dbReference type="NCBI Taxonomy" id="1502156"/>
    <lineage>
        <taxon>Bacteria</taxon>
        <taxon>Pseudomonadati</taxon>
        <taxon>Pseudomonadota</taxon>
        <taxon>Alphaproteobacteria</taxon>
        <taxon>Hyphomicrobiales</taxon>
        <taxon>Phyllobacteriaceae</taxon>
        <taxon>Tianweitania</taxon>
    </lineage>
</organism>
<gene>
    <name evidence="1" type="ORF">J5Y06_13110</name>
</gene>
<comment type="caution">
    <text evidence="1">The sequence shown here is derived from an EMBL/GenBank/DDBJ whole genome shotgun (WGS) entry which is preliminary data.</text>
</comment>
<name>A0A8J7UHV2_9HYPH</name>
<dbReference type="AlphaFoldDB" id="A0A8J7UHV2"/>
<dbReference type="Proteomes" id="UP000666240">
    <property type="component" value="Unassembled WGS sequence"/>
</dbReference>
<reference evidence="1" key="1">
    <citation type="submission" date="2021-03" db="EMBL/GenBank/DDBJ databases">
        <title>Genome sequencing and assembly of Tianweitania sediminis.</title>
        <authorList>
            <person name="Chhetri G."/>
        </authorList>
    </citation>
    <scope>NUCLEOTIDE SEQUENCE</scope>
    <source>
        <strain evidence="1">Z8</strain>
    </source>
</reference>
<proteinExistence type="predicted"/>
<dbReference type="RefSeq" id="WP_209335636.1">
    <property type="nucleotide sequence ID" value="NZ_JAGIYY010000004.1"/>
</dbReference>
<dbReference type="InterPro" id="IPR006944">
    <property type="entry name" value="Phage/GTA_portal"/>
</dbReference>
<keyword evidence="2" id="KW-1185">Reference proteome</keyword>
<protein>
    <submittedName>
        <fullName evidence="1">Phage portal protein</fullName>
    </submittedName>
</protein>
<dbReference type="Pfam" id="PF04860">
    <property type="entry name" value="Phage_portal"/>
    <property type="match status" value="1"/>
</dbReference>
<evidence type="ECO:0000313" key="1">
    <source>
        <dbReference type="EMBL" id="MBP0439594.1"/>
    </source>
</evidence>
<evidence type="ECO:0000313" key="2">
    <source>
        <dbReference type="Proteomes" id="UP000666240"/>
    </source>
</evidence>
<sequence>MTLMQRIKSSLSVFDRRSVKLTDGADKWLADKGNHAGKRVTAETTLNLSTAWRCIRLKSGVVGALPIQVYERKSDGGSVIMKNHWLYELVHDSPNSEQTPAEFWGGMIAARDLWGNAYAEKQMVGDRVVSLRFLRPDRMHVFRKNGERRYRYSDRDGSKEYGSREIFHLRGFTLGGDIGLSAVSYGRHTLGLALASDETAAKTFQNGLQLSGFAKPDASVKSNAEQRKELMELFAQFAGSSQTGKVMPLPGGWSFEALSMSPADAQLLESRAFNVEEICRWYDTPPILVGHAGKGQTMWGSGVEQILLGWVTLDLDPLLTGTEQAIVKQLLGPVERKRFYAEYTREALLQADSAAKAAFLSTMTQNGLMTRNEGRSKLNLSRIDGGDELTAQTNLAPLSALGQAAGGAGPAQQVRTALIDFLFGSSLETAIDQRVRQIEQSRNVIEHHED</sequence>